<dbReference type="Proteomes" id="UP000831804">
    <property type="component" value="Segment"/>
</dbReference>
<sequence length="147" mass="17540">MELQYNGHNYSKRFSRQLIALMCAEATTPCDAMAGVDWRRSSRRCLRVRDARVFARLQRCSERYFWPDGVRFWCRARQRQQSPIRRRRRRQQSPTRRRQRVALLSPTARENDASLDDYAKMHGYDQEDGKLTPLSPLFSHSLDNIYV</sequence>
<gene>
    <name evidence="2" type="primary">lef-6</name>
    <name evidence="2" type="ORF">DijuNPV-ORF-121</name>
</gene>
<feature type="compositionally biased region" description="Basic residues" evidence="1">
    <location>
        <begin position="78"/>
        <end position="100"/>
    </location>
</feature>
<dbReference type="RefSeq" id="YP_010799873.1">
    <property type="nucleotide sequence ID" value="NC_076692.1"/>
</dbReference>
<accession>A0AAE6H317</accession>
<evidence type="ECO:0000313" key="2">
    <source>
        <dbReference type="EMBL" id="QDL56993.1"/>
    </source>
</evidence>
<name>A0AAE6H317_9ABAC</name>
<reference evidence="2" key="1">
    <citation type="journal article" date="2019" name="Viruses">
        <title>A Nymphalid-Infecting Group I Alphabaculovirus Isolated from the Major Passion Fruit Caterpillar Pest Dione juno juno (Lepidoptera: Nymphalidae).</title>
        <authorList>
            <person name="Ribeiro B.M."/>
            <person name="Dos Santos E.R."/>
            <person name="Trentin L.B."/>
            <person name="da Silva L.A."/>
            <person name="de Melo F.L."/>
            <person name="Kitajima E.W."/>
            <person name="Ardisson-Araujo D.M.P."/>
        </authorList>
    </citation>
    <scope>NUCLEOTIDE SEQUENCE</scope>
    <source>
        <strain evidence="2">Araguari-MG</strain>
    </source>
</reference>
<evidence type="ECO:0000256" key="1">
    <source>
        <dbReference type="SAM" id="MobiDB-lite"/>
    </source>
</evidence>
<dbReference type="GeneID" id="80538246"/>
<keyword evidence="3" id="KW-1185">Reference proteome</keyword>
<organism evidence="2 3">
    <name type="scientific">Dione juno nucleopolyhedrovirus</name>
    <dbReference type="NCBI Taxonomy" id="2594175"/>
    <lineage>
        <taxon>Viruses</taxon>
        <taxon>Viruses incertae sedis</taxon>
        <taxon>Naldaviricetes</taxon>
        <taxon>Lefavirales</taxon>
        <taxon>Baculoviridae</taxon>
        <taxon>Alphabaculovirus</taxon>
        <taxon>Alphabaculovirus dijunonis</taxon>
    </lineage>
</organism>
<feature type="region of interest" description="Disordered" evidence="1">
    <location>
        <begin position="78"/>
        <end position="106"/>
    </location>
</feature>
<dbReference type="KEGG" id="vg:80538246"/>
<protein>
    <submittedName>
        <fullName evidence="2">LEF-6</fullName>
    </submittedName>
</protein>
<evidence type="ECO:0000313" key="3">
    <source>
        <dbReference type="Proteomes" id="UP000831804"/>
    </source>
</evidence>
<dbReference type="EMBL" id="MK558262">
    <property type="protein sequence ID" value="QDL56993.1"/>
    <property type="molecule type" value="Genomic_DNA"/>
</dbReference>
<proteinExistence type="predicted"/>